<protein>
    <submittedName>
        <fullName evidence="2">Phage tail protein</fullName>
    </submittedName>
</protein>
<keyword evidence="3" id="KW-1185">Reference proteome</keyword>
<feature type="domain" description="Phage tail collar" evidence="1">
    <location>
        <begin position="8"/>
        <end position="62"/>
    </location>
</feature>
<evidence type="ECO:0000313" key="3">
    <source>
        <dbReference type="Proteomes" id="UP000663929"/>
    </source>
</evidence>
<dbReference type="InterPro" id="IPR011083">
    <property type="entry name" value="Phage_tail_collar_dom"/>
</dbReference>
<dbReference type="AlphaFoldDB" id="A0A8A4TEI8"/>
<dbReference type="KEGG" id="scor:J3U87_20415"/>
<organism evidence="2 3">
    <name type="scientific">Sulfidibacter corallicola</name>
    <dbReference type="NCBI Taxonomy" id="2818388"/>
    <lineage>
        <taxon>Bacteria</taxon>
        <taxon>Pseudomonadati</taxon>
        <taxon>Acidobacteriota</taxon>
        <taxon>Holophagae</taxon>
        <taxon>Acanthopleuribacterales</taxon>
        <taxon>Acanthopleuribacteraceae</taxon>
        <taxon>Sulfidibacter</taxon>
    </lineage>
</organism>
<dbReference type="RefSeq" id="WP_237377621.1">
    <property type="nucleotide sequence ID" value="NZ_CP071793.1"/>
</dbReference>
<proteinExistence type="predicted"/>
<reference evidence="2" key="1">
    <citation type="submission" date="2021-03" db="EMBL/GenBank/DDBJ databases">
        <title>Acanthopleuribacteraceae sp. M133.</title>
        <authorList>
            <person name="Wang G."/>
        </authorList>
    </citation>
    <scope>NUCLEOTIDE SEQUENCE</scope>
    <source>
        <strain evidence="2">M133</strain>
    </source>
</reference>
<dbReference type="SUPFAM" id="SSF88874">
    <property type="entry name" value="Receptor-binding domain of short tail fibre protein gp12"/>
    <property type="match status" value="1"/>
</dbReference>
<dbReference type="Proteomes" id="UP000663929">
    <property type="component" value="Chromosome"/>
</dbReference>
<dbReference type="Gene3D" id="3.90.1340.10">
    <property type="entry name" value="Phage tail collar domain"/>
    <property type="match status" value="1"/>
</dbReference>
<gene>
    <name evidence="2" type="ORF">J3U87_20415</name>
</gene>
<evidence type="ECO:0000313" key="2">
    <source>
        <dbReference type="EMBL" id="QTD47957.1"/>
    </source>
</evidence>
<name>A0A8A4TEI8_SULCO</name>
<dbReference type="Pfam" id="PF07484">
    <property type="entry name" value="Collar"/>
    <property type="match status" value="1"/>
</dbReference>
<dbReference type="InterPro" id="IPR037053">
    <property type="entry name" value="Phage_tail_collar_dom_sf"/>
</dbReference>
<sequence length="168" mass="18212">MSEPFLSEIRLFSFHFPPLGWAECDGQLYLVQQNTALFSLLGNRYGGDGVNTFALPDFRGRFAAGADSMAADGHRGGVAEQSVTIENMPAHSHRMRASKARPSTNDPADAVWAEPDKAKIYLRNEGTVTQLAPTAVTEVGDGQPYDNRQPALVLNFCIALAGLYPPTD</sequence>
<dbReference type="EMBL" id="CP071793">
    <property type="protein sequence ID" value="QTD47957.1"/>
    <property type="molecule type" value="Genomic_DNA"/>
</dbReference>
<accession>A0A8A4TEI8</accession>
<evidence type="ECO:0000259" key="1">
    <source>
        <dbReference type="Pfam" id="PF07484"/>
    </source>
</evidence>